<dbReference type="InterPro" id="IPR001932">
    <property type="entry name" value="PPM-type_phosphatase-like_dom"/>
</dbReference>
<dbReference type="Pfam" id="PF13581">
    <property type="entry name" value="HATPase_c_2"/>
    <property type="match status" value="1"/>
</dbReference>
<gene>
    <name evidence="4" type="ORF">G9H71_06050</name>
</gene>
<dbReference type="Pfam" id="PF13185">
    <property type="entry name" value="GAF_2"/>
    <property type="match status" value="1"/>
</dbReference>
<dbReference type="PROSITE" id="PS50112">
    <property type="entry name" value="PAS"/>
    <property type="match status" value="1"/>
</dbReference>
<dbReference type="RefSeq" id="WP_166279619.1">
    <property type="nucleotide sequence ID" value="NZ_JAANNP010000002.1"/>
</dbReference>
<dbReference type="NCBIfam" id="TIGR00229">
    <property type="entry name" value="sensory_box"/>
    <property type="match status" value="1"/>
</dbReference>
<dbReference type="PANTHER" id="PTHR43156">
    <property type="entry name" value="STAGE II SPORULATION PROTEIN E-RELATED"/>
    <property type="match status" value="1"/>
</dbReference>
<proteinExistence type="predicted"/>
<dbReference type="InterPro" id="IPR035965">
    <property type="entry name" value="PAS-like_dom_sf"/>
</dbReference>
<evidence type="ECO:0000256" key="2">
    <source>
        <dbReference type="SAM" id="Coils"/>
    </source>
</evidence>
<dbReference type="CDD" id="cd00130">
    <property type="entry name" value="PAS"/>
    <property type="match status" value="1"/>
</dbReference>
<evidence type="ECO:0000313" key="5">
    <source>
        <dbReference type="Proteomes" id="UP000800981"/>
    </source>
</evidence>
<dbReference type="Pfam" id="PF01590">
    <property type="entry name" value="GAF"/>
    <property type="match status" value="1"/>
</dbReference>
<dbReference type="InterPro" id="IPR003018">
    <property type="entry name" value="GAF"/>
</dbReference>
<dbReference type="CDD" id="cd16936">
    <property type="entry name" value="HATPase_RsbW-like"/>
    <property type="match status" value="1"/>
</dbReference>
<dbReference type="EMBL" id="JAANNP010000002">
    <property type="protein sequence ID" value="NHC13342.1"/>
    <property type="molecule type" value="Genomic_DNA"/>
</dbReference>
<dbReference type="InterPro" id="IPR029016">
    <property type="entry name" value="GAF-like_dom_sf"/>
</dbReference>
<name>A0ABX0GRH4_9ACTN</name>
<feature type="domain" description="PAS" evidence="3">
    <location>
        <begin position="186"/>
        <end position="256"/>
    </location>
</feature>
<dbReference type="InterPro" id="IPR052016">
    <property type="entry name" value="Bact_Sigma-Reg"/>
</dbReference>
<dbReference type="Gene3D" id="3.60.40.10">
    <property type="entry name" value="PPM-type phosphatase domain"/>
    <property type="match status" value="1"/>
</dbReference>
<evidence type="ECO:0000256" key="1">
    <source>
        <dbReference type="ARBA" id="ARBA00022801"/>
    </source>
</evidence>
<evidence type="ECO:0000259" key="3">
    <source>
        <dbReference type="PROSITE" id="PS50112"/>
    </source>
</evidence>
<keyword evidence="5" id="KW-1185">Reference proteome</keyword>
<dbReference type="Gene3D" id="3.30.565.10">
    <property type="entry name" value="Histidine kinase-like ATPase, C-terminal domain"/>
    <property type="match status" value="1"/>
</dbReference>
<dbReference type="SUPFAM" id="SSF81606">
    <property type="entry name" value="PP2C-like"/>
    <property type="match status" value="1"/>
</dbReference>
<dbReference type="SMART" id="SM00065">
    <property type="entry name" value="GAF"/>
    <property type="match status" value="3"/>
</dbReference>
<reference evidence="4 5" key="1">
    <citation type="submission" date="2020-03" db="EMBL/GenBank/DDBJ databases">
        <title>Two novel Motilibacter sp.</title>
        <authorList>
            <person name="Liu S."/>
        </authorList>
    </citation>
    <scope>NUCLEOTIDE SEQUENCE [LARGE SCALE GENOMIC DNA]</scope>
    <source>
        <strain evidence="4 5">E257</strain>
    </source>
</reference>
<feature type="coiled-coil region" evidence="2">
    <location>
        <begin position="305"/>
        <end position="332"/>
    </location>
</feature>
<dbReference type="SUPFAM" id="SSF55781">
    <property type="entry name" value="GAF domain-like"/>
    <property type="match status" value="3"/>
</dbReference>
<dbReference type="Gene3D" id="3.30.450.20">
    <property type="entry name" value="PAS domain"/>
    <property type="match status" value="1"/>
</dbReference>
<sequence length="1046" mass="109497">MPDPTPPPPAAQLHELAKAAFEVRAVPGADDLLARVVERARELVGAHQALLVRAADDGAGTPPIAASVASRPGWSPTALPAALRALHDVVVRTNAPLRLDHADLEAHPAYAAAADDPELAEWPALRGLLAVPLVARDRSNLGVLQLSDKYAEAGFTPADEAVAVQLAQLVAVAVESRADAERLTRSEERYEALVAATSDAVWAVDAEFRSIGDQPSWRALTGQEPGGDLGLGWLDAVHPDDRPHVVAAVDRAVRTGERYEATYRVQSEGRAERWLRARGVPVTGDDDGTPRVVGWVGGCSDITDIVQSERARQDLTARAAAATRRVELLQQVTAALAEALTTADVSAVVTGPGRGMLGAAECALVLLDEQGGVRRTASAGPLDASLVDRLAEVGRTGEPVFGRPDEAAGGGGALALLPLGGADGAAGALALTWAHEREFSAEERVFLTAVAAQCASALARARLYDELAERAARQTLLLDATERLSGSLERDEVLEQLAALVVPELADWAVVHLLDGQGPALRATAVAAKDPVVAADLRLFFDQFPVAVGEPYGAGAVVASGRPQLLDRPELLGAERAGPEPGPLPEALGALPPSTLVVPLSARGRAFGALTLARADCAYGPEEQAFADDLARRAALAVDNAALYSAQREAAVTLQRSLLPQSLPAVEGLEFVAHYVPGADGTEVGGDWYDAFELPGGRVGIAVGDTMGRGVGAAAVMGQVRAALRGYALEGHIPAEVLRRLDLVVRAFDELRLTTCVYAVYDPRTRWLSVASAGHLPPLVLEPGRPARFLDLDPGLPLGVGAELSTQDAPFREHVVALRPDATVLLYTDGLVERRDVVADEGMEALRSALDGVERSPREVLDLALGRTGQLEAPTGQDDVAVLAVRAVGGLPGMPGQRRALEVELSPSLHAARTARGRVLSALTEWGHGGSEDAGGPGGFEAVDAVVLLTDELVTNAVVHAHSPLLLELSATADHVRVAVTDESPRLPAPRGQSQDSADALDAVSEGGRGLRLVELLASRWGVDRLPVGKRIWFEVDLPAEAAPGG</sequence>
<dbReference type="Pfam" id="PF07228">
    <property type="entry name" value="SpoIIE"/>
    <property type="match status" value="1"/>
</dbReference>
<evidence type="ECO:0000313" key="4">
    <source>
        <dbReference type="EMBL" id="NHC13342.1"/>
    </source>
</evidence>
<comment type="caution">
    <text evidence="4">The sequence shown here is derived from an EMBL/GenBank/DDBJ whole genome shotgun (WGS) entry which is preliminary data.</text>
</comment>
<dbReference type="InterPro" id="IPR013655">
    <property type="entry name" value="PAS_fold_3"/>
</dbReference>
<dbReference type="Proteomes" id="UP000800981">
    <property type="component" value="Unassembled WGS sequence"/>
</dbReference>
<dbReference type="SUPFAM" id="SSF55874">
    <property type="entry name" value="ATPase domain of HSP90 chaperone/DNA topoisomerase II/histidine kinase"/>
    <property type="match status" value="1"/>
</dbReference>
<dbReference type="PANTHER" id="PTHR43156:SF2">
    <property type="entry name" value="STAGE II SPORULATION PROTEIN E"/>
    <property type="match status" value="1"/>
</dbReference>
<organism evidence="4 5">
    <name type="scientific">Motilibacter deserti</name>
    <dbReference type="NCBI Taxonomy" id="2714956"/>
    <lineage>
        <taxon>Bacteria</taxon>
        <taxon>Bacillati</taxon>
        <taxon>Actinomycetota</taxon>
        <taxon>Actinomycetes</taxon>
        <taxon>Motilibacterales</taxon>
        <taxon>Motilibacteraceae</taxon>
        <taxon>Motilibacter</taxon>
    </lineage>
</organism>
<keyword evidence="1" id="KW-0378">Hydrolase</keyword>
<keyword evidence="2" id="KW-0175">Coiled coil</keyword>
<dbReference type="Pfam" id="PF08447">
    <property type="entry name" value="PAS_3"/>
    <property type="match status" value="1"/>
</dbReference>
<accession>A0ABX0GRH4</accession>
<dbReference type="SMART" id="SM00091">
    <property type="entry name" value="PAS"/>
    <property type="match status" value="1"/>
</dbReference>
<dbReference type="SUPFAM" id="SSF55785">
    <property type="entry name" value="PYP-like sensor domain (PAS domain)"/>
    <property type="match status" value="1"/>
</dbReference>
<dbReference type="InterPro" id="IPR036890">
    <property type="entry name" value="HATPase_C_sf"/>
</dbReference>
<dbReference type="InterPro" id="IPR000014">
    <property type="entry name" value="PAS"/>
</dbReference>
<dbReference type="SMART" id="SM00331">
    <property type="entry name" value="PP2C_SIG"/>
    <property type="match status" value="1"/>
</dbReference>
<protein>
    <submittedName>
        <fullName evidence="4">SpoIIE family protein phosphatase</fullName>
    </submittedName>
</protein>
<dbReference type="InterPro" id="IPR036457">
    <property type="entry name" value="PPM-type-like_dom_sf"/>
</dbReference>
<dbReference type="Gene3D" id="3.30.450.40">
    <property type="match status" value="3"/>
</dbReference>
<dbReference type="InterPro" id="IPR003594">
    <property type="entry name" value="HATPase_dom"/>
</dbReference>